<dbReference type="RefSeq" id="WP_111490455.1">
    <property type="nucleotide sequence ID" value="NZ_CP031264.1"/>
</dbReference>
<name>A0A345SZE8_9ACTN</name>
<dbReference type="InterPro" id="IPR001303">
    <property type="entry name" value="Aldolase_II/adducin_N"/>
</dbReference>
<keyword evidence="2" id="KW-0456">Lyase</keyword>
<sequence length="217" mass="22538">MLLAEARAEIVRHARRLRPDGLVVGTAGNLSVRVGELLAVTPSGVDYDELTPELIGVHRMDGTAVEAELPPSSELPFHLAAYRAEGAAAVVHTHSVAATAVACLDGLSQLPPVHYYTAMFGGPLRIAPYETYGSAELAAGVEAALAGGRRGCLLANHGAVTVAGSLAAAYGLAQQLEWMCDVYLRTRAAGLPRALDAVQLEQATAKLAGYGRSQPGS</sequence>
<evidence type="ECO:0000256" key="1">
    <source>
        <dbReference type="ARBA" id="ARBA00022723"/>
    </source>
</evidence>
<protein>
    <submittedName>
        <fullName evidence="4">Class II aldolase/adducin family protein</fullName>
    </submittedName>
</protein>
<evidence type="ECO:0000256" key="2">
    <source>
        <dbReference type="ARBA" id="ARBA00023239"/>
    </source>
</evidence>
<dbReference type="Gene3D" id="3.40.225.10">
    <property type="entry name" value="Class II aldolase/adducin N-terminal domain"/>
    <property type="match status" value="1"/>
</dbReference>
<dbReference type="PANTHER" id="PTHR22789">
    <property type="entry name" value="FUCULOSE PHOSPHATE ALDOLASE"/>
    <property type="match status" value="1"/>
</dbReference>
<keyword evidence="1" id="KW-0479">Metal-binding</keyword>
<keyword evidence="5" id="KW-1185">Reference proteome</keyword>
<dbReference type="Pfam" id="PF00596">
    <property type="entry name" value="Aldolase_II"/>
    <property type="match status" value="1"/>
</dbReference>
<dbReference type="OrthoDB" id="9786287at2"/>
<dbReference type="KEGG" id="stri:C7M71_018455"/>
<dbReference type="AlphaFoldDB" id="A0A345SZE8"/>
<accession>A0A345SZE8</accession>
<dbReference type="InterPro" id="IPR050197">
    <property type="entry name" value="Aldolase_class_II_sugar_metab"/>
</dbReference>
<dbReference type="GO" id="GO:0046872">
    <property type="term" value="F:metal ion binding"/>
    <property type="evidence" value="ECO:0007669"/>
    <property type="project" value="UniProtKB-KW"/>
</dbReference>
<feature type="domain" description="Class II aldolase/adducin N-terminal" evidence="3">
    <location>
        <begin position="8"/>
        <end position="184"/>
    </location>
</feature>
<organism evidence="4 5">
    <name type="scientific">Peterkaempfera bronchialis</name>
    <dbReference type="NCBI Taxonomy" id="2126346"/>
    <lineage>
        <taxon>Bacteria</taxon>
        <taxon>Bacillati</taxon>
        <taxon>Actinomycetota</taxon>
        <taxon>Actinomycetes</taxon>
        <taxon>Kitasatosporales</taxon>
        <taxon>Streptomycetaceae</taxon>
        <taxon>Peterkaempfera</taxon>
    </lineage>
</organism>
<evidence type="ECO:0000259" key="3">
    <source>
        <dbReference type="SMART" id="SM01007"/>
    </source>
</evidence>
<dbReference type="SUPFAM" id="SSF53639">
    <property type="entry name" value="AraD/HMP-PK domain-like"/>
    <property type="match status" value="1"/>
</dbReference>
<reference evidence="5" key="1">
    <citation type="submission" date="2018-07" db="EMBL/GenBank/DDBJ databases">
        <title>Streptacidiphilus bronchialis DSM 106435 chromosome.</title>
        <authorList>
            <person name="Batra D."/>
            <person name="Gulvik C.A."/>
        </authorList>
    </citation>
    <scope>NUCLEOTIDE SEQUENCE [LARGE SCALE GENOMIC DNA]</scope>
    <source>
        <strain evidence="5">DSM 106435</strain>
    </source>
</reference>
<proteinExistence type="predicted"/>
<gene>
    <name evidence="4" type="ORF">C7M71_018455</name>
</gene>
<dbReference type="SMART" id="SM01007">
    <property type="entry name" value="Aldolase_II"/>
    <property type="match status" value="1"/>
</dbReference>
<dbReference type="GO" id="GO:0005829">
    <property type="term" value="C:cytosol"/>
    <property type="evidence" value="ECO:0007669"/>
    <property type="project" value="TreeGrafter"/>
</dbReference>
<evidence type="ECO:0000313" key="4">
    <source>
        <dbReference type="EMBL" id="AXI79103.1"/>
    </source>
</evidence>
<dbReference type="InterPro" id="IPR036409">
    <property type="entry name" value="Aldolase_II/adducin_N_sf"/>
</dbReference>
<dbReference type="GO" id="GO:0019323">
    <property type="term" value="P:pentose catabolic process"/>
    <property type="evidence" value="ECO:0007669"/>
    <property type="project" value="TreeGrafter"/>
</dbReference>
<dbReference type="PANTHER" id="PTHR22789:SF0">
    <property type="entry name" value="3-OXO-TETRONATE 4-PHOSPHATE DECARBOXYLASE-RELATED"/>
    <property type="match status" value="1"/>
</dbReference>
<dbReference type="GO" id="GO:0016832">
    <property type="term" value="F:aldehyde-lyase activity"/>
    <property type="evidence" value="ECO:0007669"/>
    <property type="project" value="TreeGrafter"/>
</dbReference>
<dbReference type="Proteomes" id="UP000249340">
    <property type="component" value="Chromosome"/>
</dbReference>
<evidence type="ECO:0000313" key="5">
    <source>
        <dbReference type="Proteomes" id="UP000249340"/>
    </source>
</evidence>
<dbReference type="EMBL" id="CP031264">
    <property type="protein sequence ID" value="AXI79103.1"/>
    <property type="molecule type" value="Genomic_DNA"/>
</dbReference>